<feature type="region of interest" description="Disordered" evidence="5">
    <location>
        <begin position="1968"/>
        <end position="1997"/>
    </location>
</feature>
<keyword evidence="2" id="KW-0547">Nucleotide-binding</keyword>
<keyword evidence="1" id="KW-0378">Hydrolase</keyword>
<sequence>MTDTSNKKGSSSRLDRLLKLLESGSTSQARAQAAEQIGELVLQSCASSSSNTGGEGSKVHVNAGMLPTVLRKVRECSRAKEWETRVAAGKAMGAIAKNLRRKESSLYLDEAQSNDFVPNNAFCASARDVCKMELIEYELVLEKVAGERANRANEQRTSVLDEEVKEAQDEVTQILDLKLENFDIESVLNKGIVLLSSTGDEWSNAERGPGTKTERLERAKMNLKKTLGMELGKEAAAFGLDSKAIGEMVTEKDLVGDDDDFESLDKKKKKAASKKRKKGSADEDDIEVKKEEGAAARLVDSLEGNNGNAEDDFDEEKLRAQGMSAREVNKLKRKNKRLRAAGKTVVKHHQSDDFKDDDGEEEDKKKKSATKSGGASAADVNEQQRKYEEMEEKQRQEEDEEEAQEIEAGSWPFTRTCEFLAFSLFSSRWEDRHGAAVALREILRYQAECANIFIETFDTTTTSANLVKVQPGTAEAQMRANFSWLEDISVRLLCVLALDRFGDFVGDGVVAPVRETAAQALGASLRDLPTRKVFDIGEATLTLLKHEKAWEVRHSGLIGLKYVFASIPQGEQVKMDMLAQKLLPSALPRLILALKDDDDDVRAAAAEAALPARESLNPQLLRKKKEDNIESDDDGNLFKVFLETLWNALLELDDLSPSARPIMSLLAKLCEKKETRDMFNVAEVAPRLWPFAAHPIASVREATWQTISELSGTLLENESFVDVHLADYMTLALQGCALDEDDNASLAAKKAFLLVLELSGFDVGSNSSSSDSKNVALEAVKNTRRIIRLKVAEIFKVKSDAFLKVLSVQVNRTCDAHYILVKKPAKMTGEARNVAADWLCRTKTRFLGIECVAKALVSLLPTSSSSSSEYAEEEETLTLFLNDKVMALSKHGTAAARGAAFHVCANFLETAAKAASIQNTSFEFIEKKFKPLYEARVFEVLACANPAYPSAPSPFPYDEAKALQTYVKNETKSLLRVCLQSNVAIEGEIPSPDADGFGAANAVQVMETVPKTTNANVERARSALDVSASRLRETEMKLHQSVLAAAAALAVSFQRLPQKLNPIIQPLMASTRRERDEALQSEAAKAIAKLVKRAMSREKSPSGKICSNIFLMACSCPETTPIATESGEMKKTSATTEGVGVQTTKTTKISSGKKLDENATAAAADVNINAELPETAIAARGGAKALREFCREFGDEVFTELPALMKPINESLDLVKNEQEKQNLEASVRQTISNSCRCVSVVAGTCTQSAFDAHLRPLLKKIFAAASSLKCHSVKTTASNALAAMTTAHPDETLPEILALLAPALEGGDLEQHASPTARLGAAFVALSVTESVPDSVIAPYCVLLLVPLMSRMSDSNVEVRTAATKAFAALVPLLPLARGSVAPEKLSKEQKKRSSDDGAFLEALLDNTKIANFELPFKCKYQLRPYQRDGVNWLAFLRRFKLHGALCDDMGLGKTLQSTCILASSTCERRAKGLPTMPHLIICPPTLVGHWAHEISMYTEDPNLLSVCEYQGSPQERLALQNDARAKFDVVVASYDSVRADAEKFFHVVDWCYCVLDEGHAIRNPKSRVCVAVKQVKAEHRLLLSGTPIQNDVVELWSLFDFLMPGFLGTEREFKENYGIAAARSKAAKKGGGLTEQGALTVGRLHKQVMPFVLRRTKDQVLKDLPPKIIQDVFVDLTAAQRRLYDTFETSGAKEDVSKALSSGAGGADNSGGNGGSVHVFQALQYLRKLCSHPRLVDGSLNEKSSAKSVAKRIADGSDNDMNWSPKFEALKQILLDCGIGRDAFNDDEEGGGGGADDAAANKGNHRVLVFAQLKSLLDLVEDELFQSHMKDVSWLRLDGSVPAHERFNVARKFNADPTIDVLLLTTHVGGLGLNLTTADTVVFLEHDWNPQKDLQAMDRAHRLGQKKTVNVYRILTRGTIEEKVMSLQRFKLDVANAVVNADNASMKSMDTGAMLELFTAEKGKKAKLEAEKKEQTQGKGEGGGEQQQFQQQSAPMKQILNGLDELWAQSQYDEEFDVEQFQKTFSSGKK</sequence>
<organism evidence="8 9">
    <name type="scientific">Bathycoccus prasinos</name>
    <dbReference type="NCBI Taxonomy" id="41875"/>
    <lineage>
        <taxon>Eukaryota</taxon>
        <taxon>Viridiplantae</taxon>
        <taxon>Chlorophyta</taxon>
        <taxon>Mamiellophyceae</taxon>
        <taxon>Mamiellales</taxon>
        <taxon>Bathycoccaceae</taxon>
        <taxon>Bathycoccus</taxon>
    </lineage>
</organism>
<name>K8FDQ7_9CHLO</name>
<protein>
    <submittedName>
        <fullName evidence="8">Mot1</fullName>
    </submittedName>
</protein>
<feature type="compositionally biased region" description="Basic and acidic residues" evidence="5">
    <location>
        <begin position="382"/>
        <end position="396"/>
    </location>
</feature>
<dbReference type="GeneID" id="19010834"/>
<feature type="compositionally biased region" description="Basic residues" evidence="5">
    <location>
        <begin position="266"/>
        <end position="278"/>
    </location>
</feature>
<dbReference type="SUPFAM" id="SSF52540">
    <property type="entry name" value="P-loop containing nucleoside triphosphate hydrolases"/>
    <property type="match status" value="2"/>
</dbReference>
<dbReference type="InterPro" id="IPR049730">
    <property type="entry name" value="SNF2/RAD54-like_C"/>
</dbReference>
<dbReference type="EMBL" id="FO082261">
    <property type="protein sequence ID" value="CCO20688.1"/>
    <property type="molecule type" value="Genomic_DNA"/>
</dbReference>
<feature type="compositionally biased region" description="Basic and acidic residues" evidence="5">
    <location>
        <begin position="1968"/>
        <end position="1978"/>
    </location>
</feature>
<evidence type="ECO:0000259" key="6">
    <source>
        <dbReference type="PROSITE" id="PS51192"/>
    </source>
</evidence>
<dbReference type="InterPro" id="IPR044972">
    <property type="entry name" value="Mot1"/>
</dbReference>
<evidence type="ECO:0000256" key="3">
    <source>
        <dbReference type="ARBA" id="ARBA00023125"/>
    </source>
</evidence>
<dbReference type="OrthoDB" id="10252227at2759"/>
<evidence type="ECO:0000256" key="1">
    <source>
        <dbReference type="ARBA" id="ARBA00022801"/>
    </source>
</evidence>
<evidence type="ECO:0000259" key="7">
    <source>
        <dbReference type="PROSITE" id="PS51194"/>
    </source>
</evidence>
<feature type="domain" description="Helicase C-terminal" evidence="7">
    <location>
        <begin position="1796"/>
        <end position="1952"/>
    </location>
</feature>
<dbReference type="CDD" id="cd18793">
    <property type="entry name" value="SF2_C_SNF"/>
    <property type="match status" value="1"/>
</dbReference>
<dbReference type="InterPro" id="IPR011989">
    <property type="entry name" value="ARM-like"/>
</dbReference>
<dbReference type="InterPro" id="IPR014001">
    <property type="entry name" value="Helicase_ATP-bd"/>
</dbReference>
<dbReference type="Proteomes" id="UP000198341">
    <property type="component" value="Chromosome 18"/>
</dbReference>
<dbReference type="InterPro" id="IPR001650">
    <property type="entry name" value="Helicase_C-like"/>
</dbReference>
<dbReference type="SMART" id="SM00487">
    <property type="entry name" value="DEXDc"/>
    <property type="match status" value="1"/>
</dbReference>
<dbReference type="PROSITE" id="PS51192">
    <property type="entry name" value="HELICASE_ATP_BIND_1"/>
    <property type="match status" value="1"/>
</dbReference>
<keyword evidence="3" id="KW-0238">DNA-binding</keyword>
<reference evidence="8 9" key="1">
    <citation type="submission" date="2011-10" db="EMBL/GenBank/DDBJ databases">
        <authorList>
            <person name="Genoscope - CEA"/>
        </authorList>
    </citation>
    <scope>NUCLEOTIDE SEQUENCE [LARGE SCALE GENOMIC DNA]</scope>
    <source>
        <strain evidence="8 9">RCC 1105</strain>
    </source>
</reference>
<dbReference type="FunFam" id="3.40.50.300:FF:001793">
    <property type="entry name" value="TATA-binding protein-associated factor"/>
    <property type="match status" value="1"/>
</dbReference>
<dbReference type="SUPFAM" id="SSF48371">
    <property type="entry name" value="ARM repeat"/>
    <property type="match status" value="1"/>
</dbReference>
<dbReference type="Gene3D" id="1.25.10.10">
    <property type="entry name" value="Leucine-rich Repeat Variant"/>
    <property type="match status" value="2"/>
</dbReference>
<dbReference type="RefSeq" id="XP_007508197.1">
    <property type="nucleotide sequence ID" value="XM_007508135.1"/>
</dbReference>
<dbReference type="STRING" id="41875.K8FDQ7"/>
<dbReference type="PANTHER" id="PTHR36498:SF1">
    <property type="entry name" value="TATA-BINDING PROTEIN-ASSOCIATED FACTOR 172"/>
    <property type="match status" value="1"/>
</dbReference>
<accession>K8FDQ7</accession>
<dbReference type="GO" id="GO:0003677">
    <property type="term" value="F:DNA binding"/>
    <property type="evidence" value="ECO:0007669"/>
    <property type="project" value="UniProtKB-KW"/>
</dbReference>
<dbReference type="Pfam" id="PF12054">
    <property type="entry name" value="DUF3535"/>
    <property type="match status" value="1"/>
</dbReference>
<dbReference type="eggNOG" id="KOG0392">
    <property type="taxonomic scope" value="Eukaryota"/>
</dbReference>
<dbReference type="Pfam" id="PF00271">
    <property type="entry name" value="Helicase_C"/>
    <property type="match status" value="1"/>
</dbReference>
<evidence type="ECO:0000256" key="4">
    <source>
        <dbReference type="PROSITE-ProRule" id="PRU00103"/>
    </source>
</evidence>
<feature type="repeat" description="HEAT" evidence="4">
    <location>
        <begin position="586"/>
        <end position="624"/>
    </location>
</feature>
<dbReference type="PANTHER" id="PTHR36498">
    <property type="entry name" value="TATA-BINDING PROTEIN-ASSOCIATED FACTOR 172"/>
    <property type="match status" value="1"/>
</dbReference>
<dbReference type="InterPro" id="IPR022707">
    <property type="entry name" value="Mot1_central_dom"/>
</dbReference>
<keyword evidence="9" id="KW-1185">Reference proteome</keyword>
<dbReference type="InterPro" id="IPR000330">
    <property type="entry name" value="SNF2_N"/>
</dbReference>
<evidence type="ECO:0000256" key="5">
    <source>
        <dbReference type="SAM" id="MobiDB-lite"/>
    </source>
</evidence>
<keyword evidence="2" id="KW-0067">ATP-binding</keyword>
<dbReference type="InterPro" id="IPR038718">
    <property type="entry name" value="SNF2-like_sf"/>
</dbReference>
<dbReference type="GO" id="GO:0004386">
    <property type="term" value="F:helicase activity"/>
    <property type="evidence" value="ECO:0007669"/>
    <property type="project" value="UniProtKB-KW"/>
</dbReference>
<evidence type="ECO:0000313" key="9">
    <source>
        <dbReference type="Proteomes" id="UP000198341"/>
    </source>
</evidence>
<dbReference type="InterPro" id="IPR027417">
    <property type="entry name" value="P-loop_NTPase"/>
</dbReference>
<feature type="domain" description="Helicase ATP-binding" evidence="6">
    <location>
        <begin position="1436"/>
        <end position="1607"/>
    </location>
</feature>
<feature type="compositionally biased region" description="Basic residues" evidence="5">
    <location>
        <begin position="331"/>
        <end position="348"/>
    </location>
</feature>
<proteinExistence type="predicted"/>
<dbReference type="GO" id="GO:0017025">
    <property type="term" value="F:TBP-class protein binding"/>
    <property type="evidence" value="ECO:0007669"/>
    <property type="project" value="InterPro"/>
</dbReference>
<dbReference type="Gene3D" id="3.40.50.10810">
    <property type="entry name" value="Tandem AAA-ATPase domain"/>
    <property type="match status" value="1"/>
</dbReference>
<evidence type="ECO:0000313" key="8">
    <source>
        <dbReference type="EMBL" id="CCO20688.1"/>
    </source>
</evidence>
<dbReference type="InterPro" id="IPR021133">
    <property type="entry name" value="HEAT_type_2"/>
</dbReference>
<dbReference type="SMART" id="SM00490">
    <property type="entry name" value="HELICc"/>
    <property type="match status" value="1"/>
</dbReference>
<dbReference type="GO" id="GO:0016887">
    <property type="term" value="F:ATP hydrolysis activity"/>
    <property type="evidence" value="ECO:0007669"/>
    <property type="project" value="InterPro"/>
</dbReference>
<gene>
    <name evidence="8" type="ordered locus">Bathy18g01120</name>
</gene>
<dbReference type="InterPro" id="IPR016024">
    <property type="entry name" value="ARM-type_fold"/>
</dbReference>
<evidence type="ECO:0000256" key="2">
    <source>
        <dbReference type="ARBA" id="ARBA00022806"/>
    </source>
</evidence>
<feature type="region of interest" description="Disordered" evidence="5">
    <location>
        <begin position="257"/>
        <end position="407"/>
    </location>
</feature>
<dbReference type="GO" id="GO:0005524">
    <property type="term" value="F:ATP binding"/>
    <property type="evidence" value="ECO:0007669"/>
    <property type="project" value="InterPro"/>
</dbReference>
<dbReference type="KEGG" id="bpg:Bathy18g01120"/>
<dbReference type="Pfam" id="PF00176">
    <property type="entry name" value="SNF2-rel_dom"/>
    <property type="match status" value="1"/>
</dbReference>
<dbReference type="Gene3D" id="3.40.50.300">
    <property type="entry name" value="P-loop containing nucleotide triphosphate hydrolases"/>
    <property type="match status" value="1"/>
</dbReference>
<dbReference type="PROSITE" id="PS50077">
    <property type="entry name" value="HEAT_REPEAT"/>
    <property type="match status" value="1"/>
</dbReference>
<dbReference type="PROSITE" id="PS51194">
    <property type="entry name" value="HELICASE_CTER"/>
    <property type="match status" value="1"/>
</dbReference>
<keyword evidence="2" id="KW-0347">Helicase</keyword>